<accession>A0ABP1NCF9</accession>
<reference evidence="2 3" key="1">
    <citation type="submission" date="2024-08" db="EMBL/GenBank/DDBJ databases">
        <authorList>
            <person name="Will J Nash"/>
            <person name="Angela Man"/>
            <person name="Seanna McTaggart"/>
            <person name="Kendall Baker"/>
            <person name="Tom Barker"/>
            <person name="Leah Catchpole"/>
            <person name="Alex Durrant"/>
            <person name="Karim Gharbi"/>
            <person name="Naomi Irish"/>
            <person name="Gemy Kaithakottil"/>
            <person name="Debby Ku"/>
            <person name="Aaliyah Providence"/>
            <person name="Felix Shaw"/>
            <person name="David Swarbreck"/>
            <person name="Chris Watkins"/>
            <person name="Ann M. McCartney"/>
            <person name="Giulio Formenti"/>
            <person name="Alice Mouton"/>
            <person name="Noel Vella"/>
            <person name="Bjorn M von Reumont"/>
            <person name="Adriana Vella"/>
            <person name="Wilfried Haerty"/>
        </authorList>
    </citation>
    <scope>NUCLEOTIDE SEQUENCE [LARGE SCALE GENOMIC DNA]</scope>
</reference>
<evidence type="ECO:0000313" key="2">
    <source>
        <dbReference type="EMBL" id="CAL7937261.1"/>
    </source>
</evidence>
<comment type="caution">
    <text evidence="2">The sequence shown here is derived from an EMBL/GenBank/DDBJ whole genome shotgun (WGS) entry which is preliminary data.</text>
</comment>
<organism evidence="2 3">
    <name type="scientific">Xylocopa violacea</name>
    <name type="common">Violet carpenter bee</name>
    <name type="synonym">Apis violacea</name>
    <dbReference type="NCBI Taxonomy" id="135666"/>
    <lineage>
        <taxon>Eukaryota</taxon>
        <taxon>Metazoa</taxon>
        <taxon>Ecdysozoa</taxon>
        <taxon>Arthropoda</taxon>
        <taxon>Hexapoda</taxon>
        <taxon>Insecta</taxon>
        <taxon>Pterygota</taxon>
        <taxon>Neoptera</taxon>
        <taxon>Endopterygota</taxon>
        <taxon>Hymenoptera</taxon>
        <taxon>Apocrita</taxon>
        <taxon>Aculeata</taxon>
        <taxon>Apoidea</taxon>
        <taxon>Anthophila</taxon>
        <taxon>Apidae</taxon>
        <taxon>Xylocopa</taxon>
        <taxon>Xylocopa</taxon>
    </lineage>
</organism>
<evidence type="ECO:0000313" key="3">
    <source>
        <dbReference type="Proteomes" id="UP001642520"/>
    </source>
</evidence>
<dbReference type="EMBL" id="CAXAJV020001287">
    <property type="protein sequence ID" value="CAL7937261.1"/>
    <property type="molecule type" value="Genomic_DNA"/>
</dbReference>
<feature type="region of interest" description="Disordered" evidence="1">
    <location>
        <begin position="127"/>
        <end position="169"/>
    </location>
</feature>
<feature type="region of interest" description="Disordered" evidence="1">
    <location>
        <begin position="1"/>
        <end position="20"/>
    </location>
</feature>
<dbReference type="Proteomes" id="UP001642520">
    <property type="component" value="Unassembled WGS sequence"/>
</dbReference>
<feature type="compositionally biased region" description="Low complexity" evidence="1">
    <location>
        <begin position="154"/>
        <end position="166"/>
    </location>
</feature>
<name>A0ABP1NCF9_XYLVO</name>
<keyword evidence="3" id="KW-1185">Reference proteome</keyword>
<gene>
    <name evidence="2" type="ORF">XYLVIOL_LOCUS2605</name>
</gene>
<feature type="compositionally biased region" description="Basic residues" evidence="1">
    <location>
        <begin position="134"/>
        <end position="153"/>
    </location>
</feature>
<protein>
    <submittedName>
        <fullName evidence="2">Uncharacterized protein</fullName>
    </submittedName>
</protein>
<sequence>MEGESLNQRPLKDSKSTRDHRHLFVGDHSFPLLCPRRAAIPATHASHRSARRMENISIDEYLRAINDSLLFTERALRRLGEISAIRRTRNESADVHLDRFYDLSRYRFSSNHVNGGIRGARARDIALESEREKKRQKKKKKKIERVHTSHASRTKPTTTKPTTTTTTRRHDFIARTSNVSQRDTTVTATRTKECAFRFRVRLFARSEFRFQLCIPAIRPNRFRATSWKYEISSRNTSHSLPSLTVISACPFLVSYYLRNLDSDNDRARCAYDAR</sequence>
<proteinExistence type="predicted"/>
<evidence type="ECO:0000256" key="1">
    <source>
        <dbReference type="SAM" id="MobiDB-lite"/>
    </source>
</evidence>
<feature type="compositionally biased region" description="Basic and acidic residues" evidence="1">
    <location>
        <begin position="10"/>
        <end position="20"/>
    </location>
</feature>